<evidence type="ECO:0000256" key="1">
    <source>
        <dbReference type="ARBA" id="ARBA00023015"/>
    </source>
</evidence>
<keyword evidence="3" id="KW-0804">Transcription</keyword>
<evidence type="ECO:0000313" key="6">
    <source>
        <dbReference type="EMBL" id="ASK66681.1"/>
    </source>
</evidence>
<dbReference type="OrthoDB" id="70491at2"/>
<sequence>MTTSTTARMPRAQRRAQLLELATRVFTAKGFQSTSMDDIATAAGVTKPVLYQHFDSKEKLYVEVLDLLATSMIDEVRAIGEGEGDTITRVRAGLHRFYEFVALDNSLRLFTGHELISEVVQQKVVTVLDRMAIELAGVLTASRQIGVEESRILGRGVIAVTQTTAQLLHGAADEAERVTILDTMTTTVVHGLTGFAPREGSRIPGVVLAADDASAPPADA</sequence>
<dbReference type="PRINTS" id="PR00455">
    <property type="entry name" value="HTHTETR"/>
</dbReference>
<keyword evidence="2 4" id="KW-0238">DNA-binding</keyword>
<feature type="domain" description="HTH tetR-type" evidence="5">
    <location>
        <begin position="12"/>
        <end position="72"/>
    </location>
</feature>
<proteinExistence type="predicted"/>
<dbReference type="AlphaFoldDB" id="A0A220UFE5"/>
<dbReference type="GO" id="GO:0003700">
    <property type="term" value="F:DNA-binding transcription factor activity"/>
    <property type="evidence" value="ECO:0007669"/>
    <property type="project" value="TreeGrafter"/>
</dbReference>
<keyword evidence="7" id="KW-1185">Reference proteome</keyword>
<dbReference type="Pfam" id="PF00440">
    <property type="entry name" value="TetR_N"/>
    <property type="match status" value="1"/>
</dbReference>
<organism evidence="6 7">
    <name type="scientific">Brachybacterium avium</name>
    <dbReference type="NCBI Taxonomy" id="2017485"/>
    <lineage>
        <taxon>Bacteria</taxon>
        <taxon>Bacillati</taxon>
        <taxon>Actinomycetota</taxon>
        <taxon>Actinomycetes</taxon>
        <taxon>Micrococcales</taxon>
        <taxon>Dermabacteraceae</taxon>
        <taxon>Brachybacterium</taxon>
    </lineage>
</organism>
<dbReference type="RefSeq" id="WP_089065918.1">
    <property type="nucleotide sequence ID" value="NZ_CP022316.1"/>
</dbReference>
<evidence type="ECO:0000256" key="3">
    <source>
        <dbReference type="ARBA" id="ARBA00023163"/>
    </source>
</evidence>
<dbReference type="Gene3D" id="1.10.357.10">
    <property type="entry name" value="Tetracycline Repressor, domain 2"/>
    <property type="match status" value="1"/>
</dbReference>
<dbReference type="PROSITE" id="PS50977">
    <property type="entry name" value="HTH_TETR_2"/>
    <property type="match status" value="1"/>
</dbReference>
<evidence type="ECO:0000256" key="4">
    <source>
        <dbReference type="PROSITE-ProRule" id="PRU00335"/>
    </source>
</evidence>
<dbReference type="PANTHER" id="PTHR30055">
    <property type="entry name" value="HTH-TYPE TRANSCRIPTIONAL REGULATOR RUTR"/>
    <property type="match status" value="1"/>
</dbReference>
<reference evidence="7" key="1">
    <citation type="submission" date="2017-07" db="EMBL/GenBank/DDBJ databases">
        <title>Brachybacterium sp. VR2415.</title>
        <authorList>
            <person name="Tak E.J."/>
            <person name="Bae J.-W."/>
        </authorList>
    </citation>
    <scope>NUCLEOTIDE SEQUENCE [LARGE SCALE GENOMIC DNA]</scope>
    <source>
        <strain evidence="7">VR2415</strain>
    </source>
</reference>
<dbReference type="Proteomes" id="UP000198398">
    <property type="component" value="Chromosome"/>
</dbReference>
<dbReference type="InterPro" id="IPR050109">
    <property type="entry name" value="HTH-type_TetR-like_transc_reg"/>
</dbReference>
<feature type="DNA-binding region" description="H-T-H motif" evidence="4">
    <location>
        <begin position="35"/>
        <end position="54"/>
    </location>
</feature>
<dbReference type="InterPro" id="IPR001647">
    <property type="entry name" value="HTH_TetR"/>
</dbReference>
<evidence type="ECO:0000313" key="7">
    <source>
        <dbReference type="Proteomes" id="UP000198398"/>
    </source>
</evidence>
<dbReference type="InterPro" id="IPR023772">
    <property type="entry name" value="DNA-bd_HTH_TetR-type_CS"/>
</dbReference>
<dbReference type="KEGG" id="brv:CFK39_13650"/>
<dbReference type="EMBL" id="CP022316">
    <property type="protein sequence ID" value="ASK66681.1"/>
    <property type="molecule type" value="Genomic_DNA"/>
</dbReference>
<dbReference type="PANTHER" id="PTHR30055:SF226">
    <property type="entry name" value="HTH-TYPE TRANSCRIPTIONAL REGULATOR PKSA"/>
    <property type="match status" value="1"/>
</dbReference>
<name>A0A220UFE5_9MICO</name>
<dbReference type="PROSITE" id="PS01081">
    <property type="entry name" value="HTH_TETR_1"/>
    <property type="match status" value="1"/>
</dbReference>
<accession>A0A220UFE5</accession>
<keyword evidence="1" id="KW-0805">Transcription regulation</keyword>
<gene>
    <name evidence="6" type="ORF">CFK39_13650</name>
</gene>
<dbReference type="SUPFAM" id="SSF46689">
    <property type="entry name" value="Homeodomain-like"/>
    <property type="match status" value="1"/>
</dbReference>
<evidence type="ECO:0000259" key="5">
    <source>
        <dbReference type="PROSITE" id="PS50977"/>
    </source>
</evidence>
<protein>
    <submittedName>
        <fullName evidence="6">TetR family transcriptional regulator</fullName>
    </submittedName>
</protein>
<evidence type="ECO:0000256" key="2">
    <source>
        <dbReference type="ARBA" id="ARBA00023125"/>
    </source>
</evidence>
<dbReference type="FunFam" id="1.10.10.60:FF:000141">
    <property type="entry name" value="TetR family transcriptional regulator"/>
    <property type="match status" value="1"/>
</dbReference>
<dbReference type="InterPro" id="IPR009057">
    <property type="entry name" value="Homeodomain-like_sf"/>
</dbReference>
<dbReference type="GO" id="GO:0000976">
    <property type="term" value="F:transcription cis-regulatory region binding"/>
    <property type="evidence" value="ECO:0007669"/>
    <property type="project" value="TreeGrafter"/>
</dbReference>
<dbReference type="GO" id="GO:0045892">
    <property type="term" value="P:negative regulation of DNA-templated transcription"/>
    <property type="evidence" value="ECO:0007669"/>
    <property type="project" value="UniProtKB-ARBA"/>
</dbReference>